<dbReference type="Gene3D" id="2.60.120.10">
    <property type="entry name" value="Jelly Rolls"/>
    <property type="match status" value="1"/>
</dbReference>
<dbReference type="EMBL" id="JH993028">
    <property type="protein sequence ID" value="EKX40904.1"/>
    <property type="molecule type" value="Genomic_DNA"/>
</dbReference>
<dbReference type="KEGG" id="gtt:GUITHDRAFT_75169"/>
<dbReference type="PANTHER" id="PTHR33271">
    <property type="entry name" value="OS04G0445200 PROTEIN"/>
    <property type="match status" value="1"/>
</dbReference>
<reference evidence="3" key="3">
    <citation type="submission" date="2016-03" db="UniProtKB">
        <authorList>
            <consortium name="EnsemblProtists"/>
        </authorList>
    </citation>
    <scope>IDENTIFICATION</scope>
</reference>
<dbReference type="Proteomes" id="UP000011087">
    <property type="component" value="Unassembled WGS sequence"/>
</dbReference>
<accession>L1IYD3</accession>
<dbReference type="SUPFAM" id="SSF51182">
    <property type="entry name" value="RmlC-like cupins"/>
    <property type="match status" value="1"/>
</dbReference>
<reference evidence="2 4" key="1">
    <citation type="journal article" date="2012" name="Nature">
        <title>Algal genomes reveal evolutionary mosaicism and the fate of nucleomorphs.</title>
        <authorList>
            <consortium name="DOE Joint Genome Institute"/>
            <person name="Curtis B.A."/>
            <person name="Tanifuji G."/>
            <person name="Burki F."/>
            <person name="Gruber A."/>
            <person name="Irimia M."/>
            <person name="Maruyama S."/>
            <person name="Arias M.C."/>
            <person name="Ball S.G."/>
            <person name="Gile G.H."/>
            <person name="Hirakawa Y."/>
            <person name="Hopkins J.F."/>
            <person name="Kuo A."/>
            <person name="Rensing S.A."/>
            <person name="Schmutz J."/>
            <person name="Symeonidi A."/>
            <person name="Elias M."/>
            <person name="Eveleigh R.J."/>
            <person name="Herman E.K."/>
            <person name="Klute M.J."/>
            <person name="Nakayama T."/>
            <person name="Obornik M."/>
            <person name="Reyes-Prieto A."/>
            <person name="Armbrust E.V."/>
            <person name="Aves S.J."/>
            <person name="Beiko R.G."/>
            <person name="Coutinho P."/>
            <person name="Dacks J.B."/>
            <person name="Durnford D.G."/>
            <person name="Fast N.M."/>
            <person name="Green B.R."/>
            <person name="Grisdale C.J."/>
            <person name="Hempel F."/>
            <person name="Henrissat B."/>
            <person name="Hoppner M.P."/>
            <person name="Ishida K."/>
            <person name="Kim E."/>
            <person name="Koreny L."/>
            <person name="Kroth P.G."/>
            <person name="Liu Y."/>
            <person name="Malik S.B."/>
            <person name="Maier U.G."/>
            <person name="McRose D."/>
            <person name="Mock T."/>
            <person name="Neilson J.A."/>
            <person name="Onodera N.T."/>
            <person name="Poole A.M."/>
            <person name="Pritham E.J."/>
            <person name="Richards T.A."/>
            <person name="Rocap G."/>
            <person name="Roy S.W."/>
            <person name="Sarai C."/>
            <person name="Schaack S."/>
            <person name="Shirato S."/>
            <person name="Slamovits C.H."/>
            <person name="Spencer D.F."/>
            <person name="Suzuki S."/>
            <person name="Worden A.Z."/>
            <person name="Zauner S."/>
            <person name="Barry K."/>
            <person name="Bell C."/>
            <person name="Bharti A.K."/>
            <person name="Crow J.A."/>
            <person name="Grimwood J."/>
            <person name="Kramer R."/>
            <person name="Lindquist E."/>
            <person name="Lucas S."/>
            <person name="Salamov A."/>
            <person name="McFadden G.I."/>
            <person name="Lane C.E."/>
            <person name="Keeling P.J."/>
            <person name="Gray M.W."/>
            <person name="Grigoriev I.V."/>
            <person name="Archibald J.M."/>
        </authorList>
    </citation>
    <scope>NUCLEOTIDE SEQUENCE</scope>
    <source>
        <strain evidence="2 4">CCMP2712</strain>
    </source>
</reference>
<dbReference type="InterPro" id="IPR014710">
    <property type="entry name" value="RmlC-like_jellyroll"/>
</dbReference>
<gene>
    <name evidence="2" type="ORF">GUITHDRAFT_75169</name>
</gene>
<dbReference type="AlphaFoldDB" id="L1IYD3"/>
<reference evidence="4" key="2">
    <citation type="submission" date="2012-11" db="EMBL/GenBank/DDBJ databases">
        <authorList>
            <person name="Kuo A."/>
            <person name="Curtis B.A."/>
            <person name="Tanifuji G."/>
            <person name="Burki F."/>
            <person name="Gruber A."/>
            <person name="Irimia M."/>
            <person name="Maruyama S."/>
            <person name="Arias M.C."/>
            <person name="Ball S.G."/>
            <person name="Gile G.H."/>
            <person name="Hirakawa Y."/>
            <person name="Hopkins J.F."/>
            <person name="Rensing S.A."/>
            <person name="Schmutz J."/>
            <person name="Symeonidi A."/>
            <person name="Elias M."/>
            <person name="Eveleigh R.J."/>
            <person name="Herman E.K."/>
            <person name="Klute M.J."/>
            <person name="Nakayama T."/>
            <person name="Obornik M."/>
            <person name="Reyes-Prieto A."/>
            <person name="Armbrust E.V."/>
            <person name="Aves S.J."/>
            <person name="Beiko R.G."/>
            <person name="Coutinho P."/>
            <person name="Dacks J.B."/>
            <person name="Durnford D.G."/>
            <person name="Fast N.M."/>
            <person name="Green B.R."/>
            <person name="Grisdale C."/>
            <person name="Hempe F."/>
            <person name="Henrissat B."/>
            <person name="Hoppner M.P."/>
            <person name="Ishida K.-I."/>
            <person name="Kim E."/>
            <person name="Koreny L."/>
            <person name="Kroth P.G."/>
            <person name="Liu Y."/>
            <person name="Malik S.-B."/>
            <person name="Maier U.G."/>
            <person name="McRose D."/>
            <person name="Mock T."/>
            <person name="Neilson J.A."/>
            <person name="Onodera N.T."/>
            <person name="Poole A.M."/>
            <person name="Pritham E.J."/>
            <person name="Richards T.A."/>
            <person name="Rocap G."/>
            <person name="Roy S.W."/>
            <person name="Sarai C."/>
            <person name="Schaack S."/>
            <person name="Shirato S."/>
            <person name="Slamovits C.H."/>
            <person name="Spencer D.F."/>
            <person name="Suzuki S."/>
            <person name="Worden A.Z."/>
            <person name="Zauner S."/>
            <person name="Barry K."/>
            <person name="Bell C."/>
            <person name="Bharti A.K."/>
            <person name="Crow J.A."/>
            <person name="Grimwood J."/>
            <person name="Kramer R."/>
            <person name="Lindquist E."/>
            <person name="Lucas S."/>
            <person name="Salamov A."/>
            <person name="McFadden G.I."/>
            <person name="Lane C.E."/>
            <person name="Keeling P.J."/>
            <person name="Gray M.W."/>
            <person name="Grigoriev I.V."/>
            <person name="Archibald J.M."/>
        </authorList>
    </citation>
    <scope>NUCLEOTIDE SEQUENCE</scope>
    <source>
        <strain evidence="4">CCMP2712</strain>
    </source>
</reference>
<dbReference type="InterPro" id="IPR008579">
    <property type="entry name" value="UGlyAH_Cupin_dom"/>
</dbReference>
<protein>
    <recommendedName>
        <fullName evidence="1">(S)-ureidoglycine aminohydrolase cupin domain-containing protein</fullName>
    </recommendedName>
</protein>
<dbReference type="PANTHER" id="PTHR33271:SF22">
    <property type="entry name" value="OS04G0445200 PROTEIN"/>
    <property type="match status" value="1"/>
</dbReference>
<sequence>MPTAQFEYAYDKNEAIYVLEGEAIVTPRDGRRAVRLVPGTYAVFPKGLECTWDVRRRVRKHYQEFE</sequence>
<proteinExistence type="predicted"/>
<dbReference type="InterPro" id="IPR011051">
    <property type="entry name" value="RmlC_Cupin_sf"/>
</dbReference>
<dbReference type="PaxDb" id="55529-EKX40904"/>
<name>L1IYD3_GUITC</name>
<evidence type="ECO:0000313" key="3">
    <source>
        <dbReference type="EnsemblProtists" id="EKX40904"/>
    </source>
</evidence>
<dbReference type="EnsemblProtists" id="EKX40904">
    <property type="protein sequence ID" value="EKX40904"/>
    <property type="gene ID" value="GUITHDRAFT_75169"/>
</dbReference>
<dbReference type="RefSeq" id="XP_005827884.1">
    <property type="nucleotide sequence ID" value="XM_005827827.1"/>
</dbReference>
<evidence type="ECO:0000313" key="2">
    <source>
        <dbReference type="EMBL" id="EKX40904.1"/>
    </source>
</evidence>
<dbReference type="GeneID" id="17297424"/>
<dbReference type="HOGENOM" id="CLU_135880_3_0_1"/>
<dbReference type="OrthoDB" id="10260542at2759"/>
<dbReference type="Pfam" id="PF05899">
    <property type="entry name" value="Cupin_3"/>
    <property type="match status" value="1"/>
</dbReference>
<evidence type="ECO:0000313" key="4">
    <source>
        <dbReference type="Proteomes" id="UP000011087"/>
    </source>
</evidence>
<evidence type="ECO:0000259" key="1">
    <source>
        <dbReference type="Pfam" id="PF05899"/>
    </source>
</evidence>
<feature type="domain" description="(S)-ureidoglycine aminohydrolase cupin" evidence="1">
    <location>
        <begin position="5"/>
        <end position="62"/>
    </location>
</feature>
<keyword evidence="4" id="KW-1185">Reference proteome</keyword>
<organism evidence="2">
    <name type="scientific">Guillardia theta (strain CCMP2712)</name>
    <name type="common">Cryptophyte</name>
    <dbReference type="NCBI Taxonomy" id="905079"/>
    <lineage>
        <taxon>Eukaryota</taxon>
        <taxon>Cryptophyceae</taxon>
        <taxon>Pyrenomonadales</taxon>
        <taxon>Geminigeraceae</taxon>
        <taxon>Guillardia</taxon>
    </lineage>
</organism>